<evidence type="ECO:0000313" key="2">
    <source>
        <dbReference type="Proteomes" id="UP001501469"/>
    </source>
</evidence>
<organism evidence="1 2">
    <name type="scientific">Hymenobacter glaciei</name>
    <dbReference type="NCBI Taxonomy" id="877209"/>
    <lineage>
        <taxon>Bacteria</taxon>
        <taxon>Pseudomonadati</taxon>
        <taxon>Bacteroidota</taxon>
        <taxon>Cytophagia</taxon>
        <taxon>Cytophagales</taxon>
        <taxon>Hymenobacteraceae</taxon>
        <taxon>Hymenobacter</taxon>
    </lineage>
</organism>
<reference evidence="2" key="1">
    <citation type="journal article" date="2019" name="Int. J. Syst. Evol. Microbiol.">
        <title>The Global Catalogue of Microorganisms (GCM) 10K type strain sequencing project: providing services to taxonomists for standard genome sequencing and annotation.</title>
        <authorList>
            <consortium name="The Broad Institute Genomics Platform"/>
            <consortium name="The Broad Institute Genome Sequencing Center for Infectious Disease"/>
            <person name="Wu L."/>
            <person name="Ma J."/>
        </authorList>
    </citation>
    <scope>NUCLEOTIDE SEQUENCE [LARGE SCALE GENOMIC DNA]</scope>
    <source>
        <strain evidence="2">JCM 17225</strain>
    </source>
</reference>
<name>A0ABP7TN85_9BACT</name>
<gene>
    <name evidence="1" type="ORF">GCM10022409_10730</name>
</gene>
<accession>A0ABP7TN85</accession>
<evidence type="ECO:0000313" key="1">
    <source>
        <dbReference type="EMBL" id="GAA4028487.1"/>
    </source>
</evidence>
<proteinExistence type="predicted"/>
<dbReference type="EMBL" id="BAABDK010000010">
    <property type="protein sequence ID" value="GAA4028487.1"/>
    <property type="molecule type" value="Genomic_DNA"/>
</dbReference>
<dbReference type="Proteomes" id="UP001501469">
    <property type="component" value="Unassembled WGS sequence"/>
</dbReference>
<sequence>MAQIITQAHWSELFWLLARFSQASDAQFSITVGAESRFLRVASDFYLKFTSPPLFYSLQWLKKISTGPSRT</sequence>
<comment type="caution">
    <text evidence="1">The sequence shown here is derived from an EMBL/GenBank/DDBJ whole genome shotgun (WGS) entry which is preliminary data.</text>
</comment>
<protein>
    <submittedName>
        <fullName evidence="1">Uncharacterized protein</fullName>
    </submittedName>
</protein>
<keyword evidence="2" id="KW-1185">Reference proteome</keyword>